<dbReference type="Pfam" id="PF01098">
    <property type="entry name" value="FTSW_RODA_SPOVE"/>
    <property type="match status" value="1"/>
</dbReference>
<comment type="subcellular location">
    <subcellularLocation>
        <location evidence="1">Membrane</location>
        <topology evidence="1">Multi-pass membrane protein</topology>
    </subcellularLocation>
</comment>
<evidence type="ECO:0000313" key="7">
    <source>
        <dbReference type="EMBL" id="AMC92447.1"/>
    </source>
</evidence>
<gene>
    <name evidence="7" type="ORF">AOC36_00095</name>
</gene>
<feature type="transmembrane region" description="Helical" evidence="6">
    <location>
        <begin position="182"/>
        <end position="199"/>
    </location>
</feature>
<feature type="transmembrane region" description="Helical" evidence="6">
    <location>
        <begin position="204"/>
        <end position="223"/>
    </location>
</feature>
<feature type="transmembrane region" description="Helical" evidence="6">
    <location>
        <begin position="49"/>
        <end position="67"/>
    </location>
</feature>
<organism evidence="7 8">
    <name type="scientific">Erysipelothrix larvae</name>
    <dbReference type="NCBI Taxonomy" id="1514105"/>
    <lineage>
        <taxon>Bacteria</taxon>
        <taxon>Bacillati</taxon>
        <taxon>Bacillota</taxon>
        <taxon>Erysipelotrichia</taxon>
        <taxon>Erysipelotrichales</taxon>
        <taxon>Erysipelotrichaceae</taxon>
        <taxon>Erysipelothrix</taxon>
    </lineage>
</organism>
<reference evidence="7 8" key="1">
    <citation type="submission" date="2015-10" db="EMBL/GenBank/DDBJ databases">
        <title>Erysipelothrix larvae sp. LV19 isolated from the larval gut of the rhinoceros beetle, Trypoxylus dichotomus.</title>
        <authorList>
            <person name="Lim S."/>
            <person name="Kim B.-C."/>
        </authorList>
    </citation>
    <scope>NUCLEOTIDE SEQUENCE [LARGE SCALE GENOMIC DNA]</scope>
    <source>
        <strain evidence="7 8">LV19</strain>
    </source>
</reference>
<dbReference type="GO" id="GO:0051301">
    <property type="term" value="P:cell division"/>
    <property type="evidence" value="ECO:0007669"/>
    <property type="project" value="UniProtKB-KW"/>
</dbReference>
<evidence type="ECO:0000256" key="2">
    <source>
        <dbReference type="ARBA" id="ARBA00022692"/>
    </source>
</evidence>
<dbReference type="AlphaFoldDB" id="A0A109UGB2"/>
<dbReference type="RefSeq" id="WP_067629638.1">
    <property type="nucleotide sequence ID" value="NZ_CP013213.1"/>
</dbReference>
<dbReference type="GO" id="GO:0005886">
    <property type="term" value="C:plasma membrane"/>
    <property type="evidence" value="ECO:0007669"/>
    <property type="project" value="TreeGrafter"/>
</dbReference>
<evidence type="ECO:0000256" key="4">
    <source>
        <dbReference type="ARBA" id="ARBA00022989"/>
    </source>
</evidence>
<dbReference type="OrthoDB" id="9768187at2"/>
<feature type="transmembrane region" description="Helical" evidence="6">
    <location>
        <begin position="12"/>
        <end position="37"/>
    </location>
</feature>
<keyword evidence="3" id="KW-0133">Cell shape</keyword>
<name>A0A109UGB2_9FIRM</name>
<evidence type="ECO:0000313" key="8">
    <source>
        <dbReference type="Proteomes" id="UP000063781"/>
    </source>
</evidence>
<dbReference type="InterPro" id="IPR018365">
    <property type="entry name" value="Cell_cycle_FtsW-rel_CS"/>
</dbReference>
<feature type="transmembrane region" description="Helical" evidence="6">
    <location>
        <begin position="336"/>
        <end position="362"/>
    </location>
</feature>
<feature type="transmembrane region" description="Helical" evidence="6">
    <location>
        <begin position="120"/>
        <end position="138"/>
    </location>
</feature>
<feature type="transmembrane region" description="Helical" evidence="6">
    <location>
        <begin position="79"/>
        <end position="100"/>
    </location>
</feature>
<dbReference type="InterPro" id="IPR001182">
    <property type="entry name" value="FtsW/RodA"/>
</dbReference>
<keyword evidence="8" id="KW-1185">Reference proteome</keyword>
<keyword evidence="7" id="KW-0131">Cell cycle</keyword>
<feature type="transmembrane region" description="Helical" evidence="6">
    <location>
        <begin position="293"/>
        <end position="315"/>
    </location>
</feature>
<feature type="transmembrane region" description="Helical" evidence="6">
    <location>
        <begin position="159"/>
        <end position="176"/>
    </location>
</feature>
<dbReference type="PROSITE" id="PS00428">
    <property type="entry name" value="FTSW_RODA_SPOVE"/>
    <property type="match status" value="1"/>
</dbReference>
<feature type="transmembrane region" description="Helical" evidence="6">
    <location>
        <begin position="368"/>
        <end position="390"/>
    </location>
</feature>
<proteinExistence type="predicted"/>
<protein>
    <submittedName>
        <fullName evidence="7">Cell division protein FtsW</fullName>
    </submittedName>
</protein>
<evidence type="ECO:0000256" key="3">
    <source>
        <dbReference type="ARBA" id="ARBA00022960"/>
    </source>
</evidence>
<dbReference type="EMBL" id="CP013213">
    <property type="protein sequence ID" value="AMC92447.1"/>
    <property type="molecule type" value="Genomic_DNA"/>
</dbReference>
<keyword evidence="4 6" id="KW-1133">Transmembrane helix</keyword>
<dbReference type="KEGG" id="erl:AOC36_00095"/>
<keyword evidence="2 6" id="KW-0812">Transmembrane</keyword>
<dbReference type="PANTHER" id="PTHR30474">
    <property type="entry name" value="CELL CYCLE PROTEIN"/>
    <property type="match status" value="1"/>
</dbReference>
<dbReference type="Proteomes" id="UP000063781">
    <property type="component" value="Chromosome"/>
</dbReference>
<keyword evidence="7" id="KW-0132">Cell division</keyword>
<dbReference type="GO" id="GO:0015648">
    <property type="term" value="F:lipid-linked peptidoglycan transporter activity"/>
    <property type="evidence" value="ECO:0007669"/>
    <property type="project" value="TreeGrafter"/>
</dbReference>
<sequence>MTNRFNESRKKFTLDWILVSIIAFNGLLGIIGIYLAAPLNNGNTSADFIIRQLFWFAVSIVLVYIILKMGTDRLFTLAYPLYFILMILLFFQVLASKQIITTSLIPWRNGAYAWYDIPGIGSFQPSEFMKIVLLLIGANIIMKHNEERTKFSFKDDVKLLMKLAVYVLPALIFIFLQPDTGVPIIIVISFAVMFFMSGVRREWFIIIGSAACVVFFGIIYLYYNDPQTLNALFGGSGTNYRLDRFYGWLDFEKYSIDQGHQLYRAISSIGTAGWTGHPLKSVVLVYPESRTDFIFAVLAQNFGFMGAVVVIVACFSLDLRLAYITYRSDLMRERTVMAGVLGLLIFQHFQNIGMVVGLLPITGITLPLISQGGSSLVSYMIPFAIAFHMYSEIQNAHQH</sequence>
<dbReference type="PANTHER" id="PTHR30474:SF1">
    <property type="entry name" value="PEPTIDOGLYCAN GLYCOSYLTRANSFERASE MRDB"/>
    <property type="match status" value="1"/>
</dbReference>
<accession>A0A109UGB2</accession>
<keyword evidence="5 6" id="KW-0472">Membrane</keyword>
<dbReference type="STRING" id="1514105.AOC36_00095"/>
<evidence type="ECO:0000256" key="6">
    <source>
        <dbReference type="SAM" id="Phobius"/>
    </source>
</evidence>
<dbReference type="GO" id="GO:0032153">
    <property type="term" value="C:cell division site"/>
    <property type="evidence" value="ECO:0007669"/>
    <property type="project" value="TreeGrafter"/>
</dbReference>
<evidence type="ECO:0000256" key="5">
    <source>
        <dbReference type="ARBA" id="ARBA00023136"/>
    </source>
</evidence>
<evidence type="ECO:0000256" key="1">
    <source>
        <dbReference type="ARBA" id="ARBA00004141"/>
    </source>
</evidence>
<dbReference type="GO" id="GO:0008360">
    <property type="term" value="P:regulation of cell shape"/>
    <property type="evidence" value="ECO:0007669"/>
    <property type="project" value="UniProtKB-KW"/>
</dbReference>